<dbReference type="WBParaSite" id="HPBE_0000075201-mRNA-1">
    <property type="protein sequence ID" value="HPBE_0000075201-mRNA-1"/>
    <property type="gene ID" value="HPBE_0000075201"/>
</dbReference>
<proteinExistence type="predicted"/>
<dbReference type="EMBL" id="UZAH01000637">
    <property type="protein sequence ID" value="VDO19135.1"/>
    <property type="molecule type" value="Genomic_DNA"/>
</dbReference>
<reference evidence="3" key="2">
    <citation type="submission" date="2019-09" db="UniProtKB">
        <authorList>
            <consortium name="WormBaseParasite"/>
        </authorList>
    </citation>
    <scope>IDENTIFICATION</scope>
</reference>
<gene>
    <name evidence="1" type="ORF">HPBE_LOCUS753</name>
</gene>
<dbReference type="PANTHER" id="PTHR19446">
    <property type="entry name" value="REVERSE TRANSCRIPTASES"/>
    <property type="match status" value="1"/>
</dbReference>
<accession>A0A3P7X032</accession>
<accession>A0A183F3L0</accession>
<evidence type="ECO:0000313" key="2">
    <source>
        <dbReference type="Proteomes" id="UP000050761"/>
    </source>
</evidence>
<dbReference type="OrthoDB" id="410104at2759"/>
<organism evidence="2 3">
    <name type="scientific">Heligmosomoides polygyrus</name>
    <name type="common">Parasitic roundworm</name>
    <dbReference type="NCBI Taxonomy" id="6339"/>
    <lineage>
        <taxon>Eukaryota</taxon>
        <taxon>Metazoa</taxon>
        <taxon>Ecdysozoa</taxon>
        <taxon>Nematoda</taxon>
        <taxon>Chromadorea</taxon>
        <taxon>Rhabditida</taxon>
        <taxon>Rhabditina</taxon>
        <taxon>Rhabditomorpha</taxon>
        <taxon>Strongyloidea</taxon>
        <taxon>Heligmosomidae</taxon>
        <taxon>Heligmosomoides</taxon>
    </lineage>
</organism>
<reference evidence="1 2" key="1">
    <citation type="submission" date="2018-11" db="EMBL/GenBank/DDBJ databases">
        <authorList>
            <consortium name="Pathogen Informatics"/>
        </authorList>
    </citation>
    <scope>NUCLEOTIDE SEQUENCE [LARGE SCALE GENOMIC DNA]</scope>
</reference>
<evidence type="ECO:0000313" key="3">
    <source>
        <dbReference type="WBParaSite" id="HPBE_0000075201-mRNA-1"/>
    </source>
</evidence>
<protein>
    <submittedName>
        <fullName evidence="3">Reverse transcriptase domain-containing protein</fullName>
    </submittedName>
</protein>
<name>A0A183F3L0_HELPZ</name>
<sequence>MISQTTKIYERLVNSRLREMVPISQVRWGFMPERSTTDGIFIARQVMEKYREERKPCYLAFLGLEKACDKLPRAVLWKAL</sequence>
<evidence type="ECO:0000313" key="1">
    <source>
        <dbReference type="EMBL" id="VDO19135.1"/>
    </source>
</evidence>
<dbReference type="AlphaFoldDB" id="A0A183F3L0"/>
<dbReference type="Proteomes" id="UP000050761">
    <property type="component" value="Unassembled WGS sequence"/>
</dbReference>
<keyword evidence="2" id="KW-1185">Reference proteome</keyword>